<name>A0A098SAH2_9BACT</name>
<dbReference type="CDD" id="cd07341">
    <property type="entry name" value="M56_BlaR1_MecR1_like"/>
    <property type="match status" value="1"/>
</dbReference>
<evidence type="ECO:0008006" key="7">
    <source>
        <dbReference type="Google" id="ProtNLM"/>
    </source>
</evidence>
<keyword evidence="1" id="KW-0472">Membrane</keyword>
<reference evidence="5 6" key="1">
    <citation type="journal article" date="2014" name="Int. J. Syst. Evol. Microbiol.">
        <title>Phaeodactylibacter xiamenensis gen. nov., sp. nov., a member of the family Saprospiraceae isolated from the marine alga Phaeodactylum tricornutum.</title>
        <authorList>
            <person name="Chen Z.Jr."/>
            <person name="Lei X."/>
            <person name="Lai Q."/>
            <person name="Li Y."/>
            <person name="Zhang B."/>
            <person name="Zhang J."/>
            <person name="Zhang H."/>
            <person name="Yang L."/>
            <person name="Zheng W."/>
            <person name="Tian Y."/>
            <person name="Yu Z."/>
            <person name="Xu H.Jr."/>
            <person name="Zheng T."/>
        </authorList>
    </citation>
    <scope>NUCLEOTIDE SEQUENCE [LARGE SCALE GENOMIC DNA]</scope>
    <source>
        <strain evidence="5 6">KD52</strain>
    </source>
</reference>
<dbReference type="Proteomes" id="UP000029736">
    <property type="component" value="Unassembled WGS sequence"/>
</dbReference>
<evidence type="ECO:0000313" key="5">
    <source>
        <dbReference type="EMBL" id="KGE88082.1"/>
    </source>
</evidence>
<evidence type="ECO:0000259" key="3">
    <source>
        <dbReference type="Pfam" id="PF12080"/>
    </source>
</evidence>
<dbReference type="InterPro" id="IPR022719">
    <property type="entry name" value="Motility-assoc_prot_GldM_C"/>
</dbReference>
<dbReference type="EMBL" id="JPOS01000022">
    <property type="protein sequence ID" value="KGE88082.1"/>
    <property type="molecule type" value="Genomic_DNA"/>
</dbReference>
<feature type="transmembrane region" description="Helical" evidence="1">
    <location>
        <begin position="13"/>
        <end position="35"/>
    </location>
</feature>
<accession>A0A098SAH2</accession>
<dbReference type="InterPro" id="IPR008756">
    <property type="entry name" value="Peptidase_M56"/>
</dbReference>
<keyword evidence="6" id="KW-1185">Reference proteome</keyword>
<sequence>MVDVLISGHMLTALGHALVHSLWQFTLLAFLGASVKRFGVGLSKSSKYWVSFILLLVCGLSFGVTFDHYYSMAPHMGAIVDIPVEATLQPLPESGALSEAPTALEGLFDQWSGYLPFMVKLWILGVLLLSLKQIAEYIFLRHLRHYGVQAPSKDWIVRFEALQQKMGVSGAVTFLESTLLKGIGTFGYLKPMILIPAGMLSQLTEAQVEALILHELAHIKRNDYLHNLIVRLFETLFFFHPGIWWLSRQVRELREESCDEMVCRTGTDPLLYAEALIQSARFSSSSKVTLVMNANAHLSNRIQQLLQLPTSSSGTQAAMPLGLSGMLLILALSTIGFVPALQSQPVVSIDQGVSKTLYLNTDNPLTIAISGVADKDVVVTAPDHLNLKKDGAGLYVAHPVQPGGATLEIEAPGLGQVSVDFSVERYPDPTANLAGLKGGKMEVEVYKRLERVRLSASTTFNQPCEVSGFSMVQIIPKQDPVEVIVKGAAFSEPAKRLMSKAIPGTMTYFDEVRCLCPGDEEPRQINSMVFKLEE</sequence>
<evidence type="ECO:0000256" key="1">
    <source>
        <dbReference type="SAM" id="Phobius"/>
    </source>
</evidence>
<dbReference type="AlphaFoldDB" id="A0A098SAH2"/>
<keyword evidence="1" id="KW-0812">Transmembrane</keyword>
<dbReference type="OrthoDB" id="15218at2"/>
<gene>
    <name evidence="5" type="ORF">IX84_11045</name>
</gene>
<dbReference type="PANTHER" id="PTHR34978">
    <property type="entry name" value="POSSIBLE SENSOR-TRANSDUCER PROTEIN BLAR"/>
    <property type="match status" value="1"/>
</dbReference>
<dbReference type="Gene3D" id="3.30.2010.10">
    <property type="entry name" value="Metalloproteases ('zincins'), catalytic domain"/>
    <property type="match status" value="1"/>
</dbReference>
<dbReference type="InterPro" id="IPR052173">
    <property type="entry name" value="Beta-lactam_resp_regulator"/>
</dbReference>
<dbReference type="RefSeq" id="WP_044219897.1">
    <property type="nucleotide sequence ID" value="NZ_JBKAGJ010000041.1"/>
</dbReference>
<dbReference type="Pfam" id="PF21602">
    <property type="entry name" value="GldM_3rd"/>
    <property type="match status" value="1"/>
</dbReference>
<dbReference type="Pfam" id="PF05569">
    <property type="entry name" value="Peptidase_M56"/>
    <property type="match status" value="1"/>
</dbReference>
<dbReference type="Pfam" id="PF12080">
    <property type="entry name" value="GldM_4th"/>
    <property type="match status" value="1"/>
</dbReference>
<feature type="transmembrane region" description="Helical" evidence="1">
    <location>
        <begin position="47"/>
        <end position="66"/>
    </location>
</feature>
<feature type="domain" description="Gliding motility-associated protein GldM second immunoglobulin-like" evidence="4">
    <location>
        <begin position="348"/>
        <end position="417"/>
    </location>
</feature>
<proteinExistence type="predicted"/>
<feature type="transmembrane region" description="Helical" evidence="1">
    <location>
        <begin position="111"/>
        <end position="131"/>
    </location>
</feature>
<dbReference type="STRING" id="1524460.IX84_11045"/>
<dbReference type="PANTHER" id="PTHR34978:SF3">
    <property type="entry name" value="SLR0241 PROTEIN"/>
    <property type="match status" value="1"/>
</dbReference>
<feature type="domain" description="Peptidase M56" evidence="2">
    <location>
        <begin position="43"/>
        <end position="304"/>
    </location>
</feature>
<protein>
    <recommendedName>
        <fullName evidence="7">Peptidase M56 domain-containing protein</fullName>
    </recommendedName>
</protein>
<comment type="caution">
    <text evidence="5">The sequence shown here is derived from an EMBL/GenBank/DDBJ whole genome shotgun (WGS) entry which is preliminary data.</text>
</comment>
<dbReference type="InterPro" id="IPR048406">
    <property type="entry name" value="GldM_Ig-like-2"/>
</dbReference>
<keyword evidence="1" id="KW-1133">Transmembrane helix</keyword>
<evidence type="ECO:0000259" key="2">
    <source>
        <dbReference type="Pfam" id="PF05569"/>
    </source>
</evidence>
<feature type="domain" description="Gliding motility-associated protein GldM C-terminal" evidence="3">
    <location>
        <begin position="427"/>
        <end position="531"/>
    </location>
</feature>
<evidence type="ECO:0000313" key="6">
    <source>
        <dbReference type="Proteomes" id="UP000029736"/>
    </source>
</evidence>
<evidence type="ECO:0000259" key="4">
    <source>
        <dbReference type="Pfam" id="PF21602"/>
    </source>
</evidence>
<organism evidence="5 6">
    <name type="scientific">Phaeodactylibacter xiamenensis</name>
    <dbReference type="NCBI Taxonomy" id="1524460"/>
    <lineage>
        <taxon>Bacteria</taxon>
        <taxon>Pseudomonadati</taxon>
        <taxon>Bacteroidota</taxon>
        <taxon>Saprospiria</taxon>
        <taxon>Saprospirales</taxon>
        <taxon>Haliscomenobacteraceae</taxon>
        <taxon>Phaeodactylibacter</taxon>
    </lineage>
</organism>